<organism evidence="1 2">
    <name type="scientific">Streptomyces ziwulingensis</name>
    <dbReference type="NCBI Taxonomy" id="1045501"/>
    <lineage>
        <taxon>Bacteria</taxon>
        <taxon>Bacillati</taxon>
        <taxon>Actinomycetota</taxon>
        <taxon>Actinomycetes</taxon>
        <taxon>Kitasatosporales</taxon>
        <taxon>Streptomycetaceae</taxon>
        <taxon>Streptomyces</taxon>
    </lineage>
</organism>
<name>A0ABP9BQ58_9ACTN</name>
<reference evidence="2" key="1">
    <citation type="journal article" date="2019" name="Int. J. Syst. Evol. Microbiol.">
        <title>The Global Catalogue of Microorganisms (GCM) 10K type strain sequencing project: providing services to taxonomists for standard genome sequencing and annotation.</title>
        <authorList>
            <consortium name="The Broad Institute Genomics Platform"/>
            <consortium name="The Broad Institute Genome Sequencing Center for Infectious Disease"/>
            <person name="Wu L."/>
            <person name="Ma J."/>
        </authorList>
    </citation>
    <scope>NUCLEOTIDE SEQUENCE [LARGE SCALE GENOMIC DNA]</scope>
    <source>
        <strain evidence="2">JCM 18081</strain>
    </source>
</reference>
<proteinExistence type="predicted"/>
<keyword evidence="2" id="KW-1185">Reference proteome</keyword>
<gene>
    <name evidence="1" type="ORF">GCM10023220_28090</name>
</gene>
<dbReference type="Proteomes" id="UP001501265">
    <property type="component" value="Unassembled WGS sequence"/>
</dbReference>
<accession>A0ABP9BQ58</accession>
<dbReference type="InterPro" id="IPR036513">
    <property type="entry name" value="STAS_dom_sf"/>
</dbReference>
<dbReference type="RefSeq" id="WP_345619869.1">
    <property type="nucleotide sequence ID" value="NZ_BAABIG010000024.1"/>
</dbReference>
<sequence>MLSYCLKHEVLVITVDQDPGIDGRAELANRIADVVDAHRTSPVVVELTDEAAGGAAVSAVLRAHQLCSRLGILMSVVTHSAPVRRMLENNADTRGARLVVHARTDTAISTAFAAAA</sequence>
<dbReference type="EMBL" id="BAABIG010000024">
    <property type="protein sequence ID" value="GAA4798599.1"/>
    <property type="molecule type" value="Genomic_DNA"/>
</dbReference>
<evidence type="ECO:0000313" key="2">
    <source>
        <dbReference type="Proteomes" id="UP001501265"/>
    </source>
</evidence>
<dbReference type="Gene3D" id="3.30.750.24">
    <property type="entry name" value="STAS domain"/>
    <property type="match status" value="1"/>
</dbReference>
<evidence type="ECO:0008006" key="3">
    <source>
        <dbReference type="Google" id="ProtNLM"/>
    </source>
</evidence>
<protein>
    <recommendedName>
        <fullName evidence="3">STAS domain-containing protein</fullName>
    </recommendedName>
</protein>
<evidence type="ECO:0000313" key="1">
    <source>
        <dbReference type="EMBL" id="GAA4798599.1"/>
    </source>
</evidence>
<comment type="caution">
    <text evidence="1">The sequence shown here is derived from an EMBL/GenBank/DDBJ whole genome shotgun (WGS) entry which is preliminary data.</text>
</comment>